<evidence type="ECO:0000313" key="2">
    <source>
        <dbReference type="Proteomes" id="UP000198916"/>
    </source>
</evidence>
<organism evidence="1 2">
    <name type="scientific">Parapedobacter koreensis</name>
    <dbReference type="NCBI Taxonomy" id="332977"/>
    <lineage>
        <taxon>Bacteria</taxon>
        <taxon>Pseudomonadati</taxon>
        <taxon>Bacteroidota</taxon>
        <taxon>Sphingobacteriia</taxon>
        <taxon>Sphingobacteriales</taxon>
        <taxon>Sphingobacteriaceae</taxon>
        <taxon>Parapedobacter</taxon>
    </lineage>
</organism>
<gene>
    <name evidence="1" type="ORF">SAMN05421740_10227</name>
</gene>
<reference evidence="2" key="1">
    <citation type="submission" date="2016-10" db="EMBL/GenBank/DDBJ databases">
        <authorList>
            <person name="Varghese N."/>
            <person name="Submissions S."/>
        </authorList>
    </citation>
    <scope>NUCLEOTIDE SEQUENCE [LARGE SCALE GENOMIC DNA]</scope>
    <source>
        <strain evidence="2">Jip14</strain>
    </source>
</reference>
<dbReference type="EMBL" id="FNZR01000002">
    <property type="protein sequence ID" value="SEK54149.1"/>
    <property type="molecule type" value="Genomic_DNA"/>
</dbReference>
<dbReference type="OrthoDB" id="735421at2"/>
<dbReference type="RefSeq" id="WP_090603056.1">
    <property type="nucleotide sequence ID" value="NZ_FNZR01000002.1"/>
</dbReference>
<dbReference type="STRING" id="332977.SAMN05421740_10227"/>
<dbReference type="AlphaFoldDB" id="A0A1H7HV50"/>
<proteinExistence type="predicted"/>
<protein>
    <submittedName>
        <fullName evidence="1">Uncharacterized protein</fullName>
    </submittedName>
</protein>
<dbReference type="Proteomes" id="UP000198916">
    <property type="component" value="Unassembled WGS sequence"/>
</dbReference>
<name>A0A1H7HV50_9SPHI</name>
<evidence type="ECO:0000313" key="1">
    <source>
        <dbReference type="EMBL" id="SEK54149.1"/>
    </source>
</evidence>
<keyword evidence="2" id="KW-1185">Reference proteome</keyword>
<accession>A0A1H7HV50</accession>
<sequence>MSLVSVITNYGQPVIVSDIAISTEEKTDEIYVPSLNREVDFNKLGSGKKIYSYGLKVLIIQDILCVTFAGNVADIKDAQANIEDFFLHRYVNVETLQNLFKEYHFSHYKDLSISFTLGRPEISKNTVTGRAIGKWETKEHPFFEKVISSGSGAKEWNEKFYEQSNLLQQGEKVFLGECLNKVLLTCAYFLWQEKISPENLLEGWGGGFDVAYYDGCHFKKIENVVFAFFSFDISKPNTDTRPQSFIHNSYDEKKLIIRYFDQYDHKTYVIKQFNDKIIDTSKIYSLLVQSNLVVSCVQIFNGSSKTHDFFIVNPKNEKIIFQTIDIDGILGIGIESEYENTIKTTIKDFLS</sequence>